<keyword evidence="2" id="KW-1185">Reference proteome</keyword>
<sequence>MATQTGLHSIPPEILEEIALTTAVCDGRRPPVTLAALSAIDRRTATSLSLSSNTSLSALLFHHYFDSSALKRRLGERVTNAFLADELRRRFLCMKRIRSRHDAQIQTANRESILRLLSFAYTLLTENEGKNMTFLLEYARLDQWIDAYWFSDQGASRVMDDLKQDRWPEEGINNTFAMWVLWLLMGSEAARFTDEVHTVDVMKLYALGAHRYPSTLLRWGLFDATEDYTRATATYYEGIKLAPPPASTPGILAFLTIVNRLVNRPGYTLSDNGIGPSLPTFDGGEWDADWSRSIDRPISTHASICDVYQPKSIEGVWQGLFTYTEFTSYARLLAGAPPNTLQRSIVVRHRQTWKLREYHLQLPPDDPASFGARVPLGSPLRSHVPRDVRMEEDEDGLTVTDAHERVYRYARPKAGDDSSTRTEDGASRGPICDIIIVGEGHSSWGQFSLFGRIRPWDGFISISKEYVDGDRGTWLYRGYLVGGARGNLVGRWRDTLSPDNITGYEGCFTMGRRQ</sequence>
<dbReference type="RefSeq" id="XP_003028444.1">
    <property type="nucleotide sequence ID" value="XM_003028398.1"/>
</dbReference>
<dbReference type="eggNOG" id="ENOG502R0EC">
    <property type="taxonomic scope" value="Eukaryota"/>
</dbReference>
<dbReference type="VEuPathDB" id="FungiDB:SCHCODRAFT_02639222"/>
<dbReference type="OrthoDB" id="3263050at2759"/>
<reference evidence="1 2" key="1">
    <citation type="journal article" date="2010" name="Nat. Biotechnol.">
        <title>Genome sequence of the model mushroom Schizophyllum commune.</title>
        <authorList>
            <person name="Ohm R.A."/>
            <person name="de Jong J.F."/>
            <person name="Lugones L.G."/>
            <person name="Aerts A."/>
            <person name="Kothe E."/>
            <person name="Stajich J.E."/>
            <person name="de Vries R.P."/>
            <person name="Record E."/>
            <person name="Levasseur A."/>
            <person name="Baker S.E."/>
            <person name="Bartholomew K.A."/>
            <person name="Coutinho P.M."/>
            <person name="Erdmann S."/>
            <person name="Fowler T.J."/>
            <person name="Gathman A.C."/>
            <person name="Lombard V."/>
            <person name="Henrissat B."/>
            <person name="Knabe N."/>
            <person name="Kuees U."/>
            <person name="Lilly W.W."/>
            <person name="Lindquist E."/>
            <person name="Lucas S."/>
            <person name="Magnuson J.K."/>
            <person name="Piumi F."/>
            <person name="Raudaskoski M."/>
            <person name="Salamov A."/>
            <person name="Schmutz J."/>
            <person name="Schwarze F.W.M.R."/>
            <person name="vanKuyk P.A."/>
            <person name="Horton J.S."/>
            <person name="Grigoriev I.V."/>
            <person name="Woesten H.A.B."/>
        </authorList>
    </citation>
    <scope>NUCLEOTIDE SEQUENCE [LARGE SCALE GENOMIC DNA]</scope>
    <source>
        <strain evidence="2">H4-8 / FGSC 9210</strain>
    </source>
</reference>
<dbReference type="KEGG" id="scm:SCHCO_02639222"/>
<dbReference type="Proteomes" id="UP000007431">
    <property type="component" value="Unassembled WGS sequence"/>
</dbReference>
<evidence type="ECO:0008006" key="3">
    <source>
        <dbReference type="Google" id="ProtNLM"/>
    </source>
</evidence>
<name>D8QG56_SCHCM</name>
<protein>
    <recommendedName>
        <fullName evidence="3">F-box domain-containing protein</fullName>
    </recommendedName>
</protein>
<proteinExistence type="predicted"/>
<evidence type="ECO:0000313" key="2">
    <source>
        <dbReference type="Proteomes" id="UP000007431"/>
    </source>
</evidence>
<dbReference type="EMBL" id="GL377311">
    <property type="protein sequence ID" value="EFI93541.1"/>
    <property type="molecule type" value="Genomic_DNA"/>
</dbReference>
<dbReference type="OMA" id="YEGCFVM"/>
<dbReference type="InParanoid" id="D8QG56"/>
<gene>
    <name evidence="1" type="ORF">SCHCODRAFT_237522</name>
</gene>
<dbReference type="GeneID" id="9596856"/>
<organism evidence="2">
    <name type="scientific">Schizophyllum commune (strain H4-8 / FGSC 9210)</name>
    <name type="common">Split gill fungus</name>
    <dbReference type="NCBI Taxonomy" id="578458"/>
    <lineage>
        <taxon>Eukaryota</taxon>
        <taxon>Fungi</taxon>
        <taxon>Dikarya</taxon>
        <taxon>Basidiomycota</taxon>
        <taxon>Agaricomycotina</taxon>
        <taxon>Agaricomycetes</taxon>
        <taxon>Agaricomycetidae</taxon>
        <taxon>Agaricales</taxon>
        <taxon>Schizophyllaceae</taxon>
        <taxon>Schizophyllum</taxon>
    </lineage>
</organism>
<accession>D8QG56</accession>
<dbReference type="HOGENOM" id="CLU_011151_1_1_1"/>
<dbReference type="AlphaFoldDB" id="D8QG56"/>
<evidence type="ECO:0000313" key="1">
    <source>
        <dbReference type="EMBL" id="EFI93541.1"/>
    </source>
</evidence>